<dbReference type="EMBL" id="QGKW02000717">
    <property type="protein sequence ID" value="KAF2596285.1"/>
    <property type="molecule type" value="Genomic_DNA"/>
</dbReference>
<evidence type="ECO:0000313" key="2">
    <source>
        <dbReference type="EMBL" id="KAF2596285.1"/>
    </source>
</evidence>
<feature type="compositionally biased region" description="Basic and acidic residues" evidence="1">
    <location>
        <begin position="83"/>
        <end position="102"/>
    </location>
</feature>
<sequence length="152" mass="16549">MTLSSSPFSDDPEPTHAAAGPNMTDFMSTVIARFIQHEEAQKATNEQLAAIVTALAPPTGATASESSSLTQTVYKTGTVKVEPPPRRNTKNDKNWENKEGKKTHLQSNMTPPTEAKVPMMLRPLMIVTQPPKTSNRPTIAASKLSWQARHAV</sequence>
<feature type="region of interest" description="Disordered" evidence="1">
    <location>
        <begin position="1"/>
        <end position="22"/>
    </location>
</feature>
<gene>
    <name evidence="2" type="ORF">F2Q68_00010446</name>
</gene>
<dbReference type="AlphaFoldDB" id="A0A8S9KPE8"/>
<accession>A0A8S9KPE8</accession>
<organism evidence="2 3">
    <name type="scientific">Brassica cretica</name>
    <name type="common">Mustard</name>
    <dbReference type="NCBI Taxonomy" id="69181"/>
    <lineage>
        <taxon>Eukaryota</taxon>
        <taxon>Viridiplantae</taxon>
        <taxon>Streptophyta</taxon>
        <taxon>Embryophyta</taxon>
        <taxon>Tracheophyta</taxon>
        <taxon>Spermatophyta</taxon>
        <taxon>Magnoliopsida</taxon>
        <taxon>eudicotyledons</taxon>
        <taxon>Gunneridae</taxon>
        <taxon>Pentapetalae</taxon>
        <taxon>rosids</taxon>
        <taxon>malvids</taxon>
        <taxon>Brassicales</taxon>
        <taxon>Brassicaceae</taxon>
        <taxon>Brassiceae</taxon>
        <taxon>Brassica</taxon>
    </lineage>
</organism>
<feature type="region of interest" description="Disordered" evidence="1">
    <location>
        <begin position="129"/>
        <end position="152"/>
    </location>
</feature>
<evidence type="ECO:0000313" key="3">
    <source>
        <dbReference type="Proteomes" id="UP000712281"/>
    </source>
</evidence>
<reference evidence="2" key="1">
    <citation type="submission" date="2019-12" db="EMBL/GenBank/DDBJ databases">
        <title>Genome sequencing and annotation of Brassica cretica.</title>
        <authorList>
            <person name="Studholme D.J."/>
            <person name="Sarris P.F."/>
        </authorList>
    </citation>
    <scope>NUCLEOTIDE SEQUENCE</scope>
    <source>
        <strain evidence="2">PFS-001/15</strain>
        <tissue evidence="2">Leaf</tissue>
    </source>
</reference>
<feature type="region of interest" description="Disordered" evidence="1">
    <location>
        <begin position="58"/>
        <end position="113"/>
    </location>
</feature>
<proteinExistence type="predicted"/>
<feature type="compositionally biased region" description="Polar residues" evidence="1">
    <location>
        <begin position="61"/>
        <end position="75"/>
    </location>
</feature>
<protein>
    <submittedName>
        <fullName evidence="2">Uncharacterized protein</fullName>
    </submittedName>
</protein>
<dbReference type="Proteomes" id="UP000712281">
    <property type="component" value="Unassembled WGS sequence"/>
</dbReference>
<evidence type="ECO:0000256" key="1">
    <source>
        <dbReference type="SAM" id="MobiDB-lite"/>
    </source>
</evidence>
<comment type="caution">
    <text evidence="2">The sequence shown here is derived from an EMBL/GenBank/DDBJ whole genome shotgun (WGS) entry which is preliminary data.</text>
</comment>
<name>A0A8S9KPE8_BRACR</name>